<dbReference type="AlphaFoldDB" id="A0AB34H9X3"/>
<keyword evidence="3" id="KW-1185">Reference proteome</keyword>
<dbReference type="Proteomes" id="UP001159641">
    <property type="component" value="Unassembled WGS sequence"/>
</dbReference>
<accession>A0AB34H9X3</accession>
<gene>
    <name evidence="2" type="ORF">J1605_005531</name>
</gene>
<sequence length="150" mass="17116">MPARKDDCAKAVPEQVHSSKSHGVDGLETQQNGFAKGNQSAVRLTFQKGNAQELQMSLNVLFKTQEIQKAFFGVWYNSIPDLYLVTVEARMQIFFYNPDDFDSFQTAISENRIIGAMAIFFQPLYCEIIEDYEYSLTHHRHLLQVTSTVA</sequence>
<feature type="region of interest" description="Disordered" evidence="1">
    <location>
        <begin position="1"/>
        <end position="27"/>
    </location>
</feature>
<proteinExistence type="predicted"/>
<name>A0AB34H9X3_ESCRO</name>
<reference evidence="2 3" key="1">
    <citation type="submission" date="2022-11" db="EMBL/GenBank/DDBJ databases">
        <title>Whole genome sequence of Eschrichtius robustus ER-17-0199.</title>
        <authorList>
            <person name="Bruniche-Olsen A."/>
            <person name="Black A.N."/>
            <person name="Fields C.J."/>
            <person name="Walden K."/>
            <person name="Dewoody J.A."/>
        </authorList>
    </citation>
    <scope>NUCLEOTIDE SEQUENCE [LARGE SCALE GENOMIC DNA]</scope>
    <source>
        <strain evidence="2">ER-17-0199</strain>
        <tissue evidence="2">Blubber</tissue>
    </source>
</reference>
<organism evidence="2 3">
    <name type="scientific">Eschrichtius robustus</name>
    <name type="common">California gray whale</name>
    <name type="synonym">Eschrichtius gibbosus</name>
    <dbReference type="NCBI Taxonomy" id="9764"/>
    <lineage>
        <taxon>Eukaryota</taxon>
        <taxon>Metazoa</taxon>
        <taxon>Chordata</taxon>
        <taxon>Craniata</taxon>
        <taxon>Vertebrata</taxon>
        <taxon>Euteleostomi</taxon>
        <taxon>Mammalia</taxon>
        <taxon>Eutheria</taxon>
        <taxon>Laurasiatheria</taxon>
        <taxon>Artiodactyla</taxon>
        <taxon>Whippomorpha</taxon>
        <taxon>Cetacea</taxon>
        <taxon>Mysticeti</taxon>
        <taxon>Eschrichtiidae</taxon>
        <taxon>Eschrichtius</taxon>
    </lineage>
</organism>
<protein>
    <submittedName>
        <fullName evidence="2">Uncharacterized protein</fullName>
    </submittedName>
</protein>
<evidence type="ECO:0000256" key="1">
    <source>
        <dbReference type="SAM" id="MobiDB-lite"/>
    </source>
</evidence>
<evidence type="ECO:0000313" key="2">
    <source>
        <dbReference type="EMBL" id="KAJ8788232.1"/>
    </source>
</evidence>
<dbReference type="EMBL" id="JAIQCJ010001647">
    <property type="protein sequence ID" value="KAJ8788232.1"/>
    <property type="molecule type" value="Genomic_DNA"/>
</dbReference>
<evidence type="ECO:0000313" key="3">
    <source>
        <dbReference type="Proteomes" id="UP001159641"/>
    </source>
</evidence>
<comment type="caution">
    <text evidence="2">The sequence shown here is derived from an EMBL/GenBank/DDBJ whole genome shotgun (WGS) entry which is preliminary data.</text>
</comment>